<feature type="domain" description="AMP-dependent synthetase/ligase" evidence="5">
    <location>
        <begin position="17"/>
        <end position="400"/>
    </location>
</feature>
<comment type="similarity">
    <text evidence="1">Belongs to the ATP-dependent AMP-binding enzyme family.</text>
</comment>
<evidence type="ECO:0000259" key="6">
    <source>
        <dbReference type="Pfam" id="PF13193"/>
    </source>
</evidence>
<dbReference type="PANTHER" id="PTHR43859:SF4">
    <property type="entry name" value="BUTANOATE--COA LIGASE AAE1-RELATED"/>
    <property type="match status" value="1"/>
</dbReference>
<dbReference type="CDD" id="cd12119">
    <property type="entry name" value="ttLC_FACS_AlkK_like"/>
    <property type="match status" value="1"/>
</dbReference>
<dbReference type="NCBIfam" id="NF004674">
    <property type="entry name" value="PRK06018.1"/>
    <property type="match status" value="1"/>
</dbReference>
<dbReference type="Pfam" id="PF13193">
    <property type="entry name" value="AMP-binding_C"/>
    <property type="match status" value="1"/>
</dbReference>
<keyword evidence="2 7" id="KW-0436">Ligase</keyword>
<dbReference type="PROSITE" id="PS00455">
    <property type="entry name" value="AMP_BINDING"/>
    <property type="match status" value="1"/>
</dbReference>
<evidence type="ECO:0000256" key="1">
    <source>
        <dbReference type="ARBA" id="ARBA00006432"/>
    </source>
</evidence>
<dbReference type="PANTHER" id="PTHR43859">
    <property type="entry name" value="ACYL-ACTIVATING ENZYME"/>
    <property type="match status" value="1"/>
</dbReference>
<evidence type="ECO:0000256" key="2">
    <source>
        <dbReference type="ARBA" id="ARBA00022598"/>
    </source>
</evidence>
<reference evidence="7 8" key="1">
    <citation type="submission" date="2018-07" db="EMBL/GenBank/DDBJ databases">
        <title>Genome sequence of Nitratireductor thuwali#1536.</title>
        <authorList>
            <person name="Michoud G."/>
            <person name="Merlino G."/>
            <person name="Sefrji F.O."/>
            <person name="Daffonchio D."/>
        </authorList>
    </citation>
    <scope>NUCLEOTIDE SEQUENCE [LARGE SCALE GENOMIC DNA]</scope>
    <source>
        <strain evidence="8">Nit1536</strain>
    </source>
</reference>
<evidence type="ECO:0000256" key="4">
    <source>
        <dbReference type="ARBA" id="ARBA00023098"/>
    </source>
</evidence>
<dbReference type="NCBIfam" id="NF004837">
    <property type="entry name" value="PRK06187.1"/>
    <property type="match status" value="1"/>
</dbReference>
<dbReference type="Gene3D" id="3.40.50.12780">
    <property type="entry name" value="N-terminal domain of ligase-like"/>
    <property type="match status" value="1"/>
</dbReference>
<dbReference type="EMBL" id="CP030941">
    <property type="protein sequence ID" value="UUP18822.1"/>
    <property type="molecule type" value="Genomic_DNA"/>
</dbReference>
<organism evidence="7 8">
    <name type="scientific">Nitratireductor thuwali</name>
    <dbReference type="NCBI Taxonomy" id="2267699"/>
    <lineage>
        <taxon>Bacteria</taxon>
        <taxon>Pseudomonadati</taxon>
        <taxon>Pseudomonadota</taxon>
        <taxon>Alphaproteobacteria</taxon>
        <taxon>Hyphomicrobiales</taxon>
        <taxon>Phyllobacteriaceae</taxon>
        <taxon>Nitratireductor</taxon>
    </lineage>
</organism>
<name>A0ABY5MPU3_9HYPH</name>
<proteinExistence type="inferred from homology"/>
<feature type="domain" description="AMP-binding enzyme C-terminal" evidence="6">
    <location>
        <begin position="449"/>
        <end position="524"/>
    </location>
</feature>
<evidence type="ECO:0000313" key="7">
    <source>
        <dbReference type="EMBL" id="UUP18822.1"/>
    </source>
</evidence>
<dbReference type="InterPro" id="IPR042099">
    <property type="entry name" value="ANL_N_sf"/>
</dbReference>
<keyword evidence="3" id="KW-0276">Fatty acid metabolism</keyword>
<dbReference type="Gene3D" id="3.30.300.30">
    <property type="match status" value="1"/>
</dbReference>
<dbReference type="SUPFAM" id="SSF56801">
    <property type="entry name" value="Acetyl-CoA synthetase-like"/>
    <property type="match status" value="1"/>
</dbReference>
<dbReference type="EC" id="6.2.1.44" evidence="7"/>
<dbReference type="InterPro" id="IPR020845">
    <property type="entry name" value="AMP-binding_CS"/>
</dbReference>
<dbReference type="Proteomes" id="UP001342418">
    <property type="component" value="Chromosome"/>
</dbReference>
<keyword evidence="8" id="KW-1185">Reference proteome</keyword>
<evidence type="ECO:0000256" key="3">
    <source>
        <dbReference type="ARBA" id="ARBA00022832"/>
    </source>
</evidence>
<dbReference type="InterPro" id="IPR045851">
    <property type="entry name" value="AMP-bd_C_sf"/>
</dbReference>
<dbReference type="InterPro" id="IPR000873">
    <property type="entry name" value="AMP-dep_synth/lig_dom"/>
</dbReference>
<accession>A0ABY5MPU3</accession>
<evidence type="ECO:0000259" key="5">
    <source>
        <dbReference type="Pfam" id="PF00501"/>
    </source>
</evidence>
<evidence type="ECO:0000313" key="8">
    <source>
        <dbReference type="Proteomes" id="UP001342418"/>
    </source>
</evidence>
<sequence>MHGLMQEWPLLCHKIIDHAARQHGGREIVTRSVEGPITRTTYAGLRDRALRVAARLEMEGYRPGDRIATMAWNSARHLEVWYGAMGMGGVYHTLNPRLFPDQIAWIMNHASDRCLFVDLTFLPIVEKIAKDIPSLERIVVLTDGEHLPETAPQGAVAYEDWLAEAPDGFQWRSFDESAAAGMCYTSGTTGEPKGVLYSHRSNVLHAMMAVMPDAMGLSARDVVLPVVPMFHANAWGLAQSAPMVGAKLVMPGPRLDGEGIYELLEAEKVTFTAAVPTVWLMLLQYLEKTGRKLPHLQRVVIGGSACPRSMTRKFQDHYDVEVIHAWGMTEMSPLGSLCTFKPEYQALAGEERLDVQDKQGFAPFGVEMRIVDDERRELPWDGRTFGRLEVRGPAVASAYYGGAGSEQFDAEGWFDTGDVAHIDRYGYLKITDRAKDVIKSGGEWISTIELENLAVGHPDVMEAAVVGIHHPKWGERPLLIVVPRDGASPTKEAMLDYLRGKVANWWLPDDVVVVEELPHTATGKIQKTALRRQFGDYRLPGSESMASPLL</sequence>
<dbReference type="GO" id="GO:0016874">
    <property type="term" value="F:ligase activity"/>
    <property type="evidence" value="ECO:0007669"/>
    <property type="project" value="UniProtKB-KW"/>
</dbReference>
<dbReference type="Pfam" id="PF00501">
    <property type="entry name" value="AMP-binding"/>
    <property type="match status" value="1"/>
</dbReference>
<dbReference type="RefSeq" id="WP_338531021.1">
    <property type="nucleotide sequence ID" value="NZ_CP030941.1"/>
</dbReference>
<dbReference type="InterPro" id="IPR025110">
    <property type="entry name" value="AMP-bd_C"/>
</dbReference>
<keyword evidence="4" id="KW-0443">Lipid metabolism</keyword>
<protein>
    <submittedName>
        <fullName evidence="7">3-methylmercaptopropionyl-CoA ligase</fullName>
        <ecNumber evidence="7">6.2.1.44</ecNumber>
    </submittedName>
</protein>
<gene>
    <name evidence="7" type="primary">dmdB</name>
    <name evidence="7" type="ORF">NTH_03306</name>
</gene>